<evidence type="ECO:0000256" key="1">
    <source>
        <dbReference type="ARBA" id="ARBA00022491"/>
    </source>
</evidence>
<dbReference type="PANTHER" id="PTHR30146">
    <property type="entry name" value="LACI-RELATED TRANSCRIPTIONAL REPRESSOR"/>
    <property type="match status" value="1"/>
</dbReference>
<dbReference type="Pfam" id="PF00356">
    <property type="entry name" value="LacI"/>
    <property type="match status" value="1"/>
</dbReference>
<proteinExistence type="predicted"/>
<dbReference type="EMBL" id="BDQX01000430">
    <property type="protein sequence ID" value="GBG11718.1"/>
    <property type="molecule type" value="Genomic_DNA"/>
</dbReference>
<dbReference type="Pfam" id="PF00532">
    <property type="entry name" value="Peripla_BP_1"/>
    <property type="match status" value="1"/>
</dbReference>
<dbReference type="InterPro" id="IPR000843">
    <property type="entry name" value="HTH_LacI"/>
</dbReference>
<accession>A0A2R5F2C3</accession>
<feature type="compositionally biased region" description="Basic and acidic residues" evidence="5">
    <location>
        <begin position="59"/>
        <end position="71"/>
    </location>
</feature>
<keyword evidence="3" id="KW-0238">DNA-binding</keyword>
<evidence type="ECO:0000256" key="5">
    <source>
        <dbReference type="SAM" id="MobiDB-lite"/>
    </source>
</evidence>
<name>A0A2R5F2C3_9BACL</name>
<evidence type="ECO:0000313" key="8">
    <source>
        <dbReference type="Proteomes" id="UP000245202"/>
    </source>
</evidence>
<dbReference type="GO" id="GO:0000976">
    <property type="term" value="F:transcription cis-regulatory region binding"/>
    <property type="evidence" value="ECO:0007669"/>
    <property type="project" value="TreeGrafter"/>
</dbReference>
<comment type="caution">
    <text evidence="7">The sequence shown here is derived from an EMBL/GenBank/DDBJ whole genome shotgun (WGS) entry which is preliminary data.</text>
</comment>
<dbReference type="PROSITE" id="PS50932">
    <property type="entry name" value="HTH_LACI_2"/>
    <property type="match status" value="1"/>
</dbReference>
<keyword evidence="8" id="KW-1185">Reference proteome</keyword>
<dbReference type="Gene3D" id="1.10.260.40">
    <property type="entry name" value="lambda repressor-like DNA-binding domains"/>
    <property type="match status" value="1"/>
</dbReference>
<dbReference type="InterPro" id="IPR010982">
    <property type="entry name" value="Lambda_DNA-bd_dom_sf"/>
</dbReference>
<sequence length="337" mass="37459">MRAKITMQEIADSVGLSKYAVSRALAGKSGVSAQSRELILQKAAELGYRKEISPPVTPRRRDEQTQAEEERRQWTGTLLVLFPDVRSQNPESAYWGPLFEGISAALNQKGIHFVTLVKPDIHSLFSLLNPEAIIGVLAVGSIASPILHECRRLGKPVVMVDHWDKGFPCDSIFSDNLAGITEIMSTMLGKGYREYQFVGKIADAYSFYERWLGFNAALMDAGLPQHQIPALLQYEYEGCDESLREAFATRPLPQVFVCANDYYASLLAKAVKELDPSSEGVVFTGFDNSHAGVTVATVNVEEEILGVRAVDQLLWRILHPTASYERKLIRGRLVINE</sequence>
<protein>
    <submittedName>
        <fullName evidence="7">Transcriptional regulator</fullName>
    </submittedName>
</protein>
<dbReference type="SMART" id="SM00354">
    <property type="entry name" value="HTH_LACI"/>
    <property type="match status" value="1"/>
</dbReference>
<dbReference type="SUPFAM" id="SSF47413">
    <property type="entry name" value="lambda repressor-like DNA-binding domains"/>
    <property type="match status" value="1"/>
</dbReference>
<dbReference type="RefSeq" id="WP_108995955.1">
    <property type="nucleotide sequence ID" value="NZ_BDQX01000430.1"/>
</dbReference>
<dbReference type="PANTHER" id="PTHR30146:SF151">
    <property type="entry name" value="HTH-TYPE TRANSCRIPTIONAL REPRESSOR CYTR"/>
    <property type="match status" value="1"/>
</dbReference>
<evidence type="ECO:0000256" key="2">
    <source>
        <dbReference type="ARBA" id="ARBA00023015"/>
    </source>
</evidence>
<evidence type="ECO:0000259" key="6">
    <source>
        <dbReference type="PROSITE" id="PS50932"/>
    </source>
</evidence>
<dbReference type="Proteomes" id="UP000245202">
    <property type="component" value="Unassembled WGS sequence"/>
</dbReference>
<dbReference type="Gene3D" id="3.40.50.2300">
    <property type="match status" value="2"/>
</dbReference>
<keyword evidence="4" id="KW-0804">Transcription</keyword>
<dbReference type="InterPro" id="IPR028082">
    <property type="entry name" value="Peripla_BP_I"/>
</dbReference>
<keyword evidence="2" id="KW-0805">Transcription regulation</keyword>
<reference evidence="7 8" key="1">
    <citation type="submission" date="2017-08" db="EMBL/GenBank/DDBJ databases">
        <title>Substantial Increase in Enzyme Production by Combined Drug-Resistance Mutations in Paenibacillus agaridevorans.</title>
        <authorList>
            <person name="Tanaka Y."/>
            <person name="Funane K."/>
            <person name="Hosaka T."/>
            <person name="Shiwa Y."/>
            <person name="Fujita N."/>
            <person name="Miyazaki T."/>
            <person name="Yoshikawa H."/>
            <person name="Murakami K."/>
            <person name="Kasahara K."/>
            <person name="Inaoka T."/>
            <person name="Hiraga Y."/>
            <person name="Ochi K."/>
        </authorList>
    </citation>
    <scope>NUCLEOTIDE SEQUENCE [LARGE SCALE GENOMIC DNA]</scope>
    <source>
        <strain evidence="7 8">T-3040</strain>
    </source>
</reference>
<evidence type="ECO:0000256" key="4">
    <source>
        <dbReference type="ARBA" id="ARBA00023163"/>
    </source>
</evidence>
<organism evidence="7 8">
    <name type="scientific">Paenibacillus agaridevorans</name>
    <dbReference type="NCBI Taxonomy" id="171404"/>
    <lineage>
        <taxon>Bacteria</taxon>
        <taxon>Bacillati</taxon>
        <taxon>Bacillota</taxon>
        <taxon>Bacilli</taxon>
        <taxon>Bacillales</taxon>
        <taxon>Paenibacillaceae</taxon>
        <taxon>Paenibacillus</taxon>
    </lineage>
</organism>
<dbReference type="SUPFAM" id="SSF53822">
    <property type="entry name" value="Periplasmic binding protein-like I"/>
    <property type="match status" value="1"/>
</dbReference>
<dbReference type="AlphaFoldDB" id="A0A2R5F2C3"/>
<gene>
    <name evidence="7" type="ORF">PAT3040_06563</name>
</gene>
<feature type="domain" description="HTH lacI-type" evidence="6">
    <location>
        <begin position="5"/>
        <end position="49"/>
    </location>
</feature>
<dbReference type="CDD" id="cd01392">
    <property type="entry name" value="HTH_LacI"/>
    <property type="match status" value="1"/>
</dbReference>
<dbReference type="InterPro" id="IPR001761">
    <property type="entry name" value="Peripla_BP/Lac1_sug-bd_dom"/>
</dbReference>
<dbReference type="GO" id="GO:0003700">
    <property type="term" value="F:DNA-binding transcription factor activity"/>
    <property type="evidence" value="ECO:0007669"/>
    <property type="project" value="TreeGrafter"/>
</dbReference>
<evidence type="ECO:0000256" key="3">
    <source>
        <dbReference type="ARBA" id="ARBA00023125"/>
    </source>
</evidence>
<keyword evidence="1" id="KW-0678">Repressor</keyword>
<feature type="region of interest" description="Disordered" evidence="5">
    <location>
        <begin position="51"/>
        <end position="71"/>
    </location>
</feature>
<evidence type="ECO:0000313" key="7">
    <source>
        <dbReference type="EMBL" id="GBG11718.1"/>
    </source>
</evidence>